<evidence type="ECO:0000256" key="3">
    <source>
        <dbReference type="ARBA" id="ARBA00023295"/>
    </source>
</evidence>
<dbReference type="EMBL" id="JBEVYD010000005">
    <property type="protein sequence ID" value="KAL3232161.1"/>
    <property type="molecule type" value="Genomic_DNA"/>
</dbReference>
<evidence type="ECO:0000313" key="5">
    <source>
        <dbReference type="EMBL" id="KAL3232161.1"/>
    </source>
</evidence>
<organism evidence="5 6">
    <name type="scientific">Nakaseomyces bracarensis</name>
    <dbReference type="NCBI Taxonomy" id="273131"/>
    <lineage>
        <taxon>Eukaryota</taxon>
        <taxon>Fungi</taxon>
        <taxon>Dikarya</taxon>
        <taxon>Ascomycota</taxon>
        <taxon>Saccharomycotina</taxon>
        <taxon>Saccharomycetes</taxon>
        <taxon>Saccharomycetales</taxon>
        <taxon>Saccharomycetaceae</taxon>
        <taxon>Nakaseomyces</taxon>
    </lineage>
</organism>
<dbReference type="CDD" id="cd02651">
    <property type="entry name" value="nuc_hydro_IU_UC_XIUA"/>
    <property type="match status" value="1"/>
</dbReference>
<keyword evidence="6" id="KW-1185">Reference proteome</keyword>
<evidence type="ECO:0000259" key="4">
    <source>
        <dbReference type="Pfam" id="PF01156"/>
    </source>
</evidence>
<dbReference type="InterPro" id="IPR015910">
    <property type="entry name" value="I/U_nuclsd_hydro_CS"/>
</dbReference>
<gene>
    <name evidence="5" type="ORF">RNJ44_04077</name>
</gene>
<dbReference type="Gene3D" id="3.90.245.10">
    <property type="entry name" value="Ribonucleoside hydrolase-like"/>
    <property type="match status" value="1"/>
</dbReference>
<feature type="domain" description="Inosine/uridine-preferring nucleoside hydrolase" evidence="4">
    <location>
        <begin position="8"/>
        <end position="322"/>
    </location>
</feature>
<comment type="caution">
    <text evidence="5">The sequence shown here is derived from an EMBL/GenBank/DDBJ whole genome shotgun (WGS) entry which is preliminary data.</text>
</comment>
<evidence type="ECO:0000256" key="1">
    <source>
        <dbReference type="ARBA" id="ARBA00009176"/>
    </source>
</evidence>
<dbReference type="PANTHER" id="PTHR12304:SF4">
    <property type="entry name" value="URIDINE NUCLEOSIDASE"/>
    <property type="match status" value="1"/>
</dbReference>
<dbReference type="PROSITE" id="PS01247">
    <property type="entry name" value="IUNH"/>
    <property type="match status" value="1"/>
</dbReference>
<name>A0ABR4NU25_9SACH</name>
<proteinExistence type="inferred from homology"/>
<sequence>MTVDEIPIWLDCDPGHDDAVAMLLACFLPAFKLVGLSTCHGNAPPEKTDYNARSLLTAFGKADVPVYRGAQRPWVRSPHYAPDIHGETGLDGTSLLPTPTFEARDDVSYIDAIERAVMKYEGELSFISTGSMTSIATVLKERPHLIKKIKYISIMGGGFGVGNVNKGLSAEFNVWVDPHASQYLFRTPEIAHKIILTPLNLTHKAIATDEITEHVLGTGKSNIRRLFYDLFLFFKKTYKSAQGFENGPPIHDPLTLLPLLGFYQWETQQKINFTYRRLDLDVDVDCNSDHAGKLVILNEYPIEERNKGIMVGFELNFDFFWEELYHALDEAQKTSTIG</sequence>
<dbReference type="InterPro" id="IPR036452">
    <property type="entry name" value="Ribo_hydro-like"/>
</dbReference>
<evidence type="ECO:0000313" key="6">
    <source>
        <dbReference type="Proteomes" id="UP001623330"/>
    </source>
</evidence>
<evidence type="ECO:0000256" key="2">
    <source>
        <dbReference type="ARBA" id="ARBA00022801"/>
    </source>
</evidence>
<protein>
    <submittedName>
        <fullName evidence="5">Uridine nucleosidase</fullName>
    </submittedName>
</protein>
<dbReference type="Proteomes" id="UP001623330">
    <property type="component" value="Unassembled WGS sequence"/>
</dbReference>
<dbReference type="SUPFAM" id="SSF53590">
    <property type="entry name" value="Nucleoside hydrolase"/>
    <property type="match status" value="1"/>
</dbReference>
<dbReference type="InterPro" id="IPR023186">
    <property type="entry name" value="IUNH"/>
</dbReference>
<comment type="similarity">
    <text evidence="1">Belongs to the IUNH family.</text>
</comment>
<dbReference type="Pfam" id="PF01156">
    <property type="entry name" value="IU_nuc_hydro"/>
    <property type="match status" value="1"/>
</dbReference>
<keyword evidence="2" id="KW-0378">Hydrolase</keyword>
<reference evidence="5 6" key="1">
    <citation type="submission" date="2024-05" db="EMBL/GenBank/DDBJ databases">
        <title>Long read based assembly of the Candida bracarensis genome reveals expanded adhesin content.</title>
        <authorList>
            <person name="Marcet-Houben M."/>
            <person name="Ksiezopolska E."/>
            <person name="Gabaldon T."/>
        </authorList>
    </citation>
    <scope>NUCLEOTIDE SEQUENCE [LARGE SCALE GENOMIC DNA]</scope>
    <source>
        <strain evidence="5 6">CBM6</strain>
    </source>
</reference>
<accession>A0ABR4NU25</accession>
<keyword evidence="3" id="KW-0326">Glycosidase</keyword>
<dbReference type="InterPro" id="IPR001910">
    <property type="entry name" value="Inosine/uridine_hydrolase_dom"/>
</dbReference>
<dbReference type="PANTHER" id="PTHR12304">
    <property type="entry name" value="INOSINE-URIDINE PREFERRING NUCLEOSIDE HYDROLASE"/>
    <property type="match status" value="1"/>
</dbReference>